<evidence type="ECO:0000313" key="2">
    <source>
        <dbReference type="Proteomes" id="UP000594195"/>
    </source>
</evidence>
<evidence type="ECO:0000313" key="1">
    <source>
        <dbReference type="EMBL" id="QOW10538.1"/>
    </source>
</evidence>
<name>A0A7M2Y8E9_9FLAO</name>
<accession>A0A7M2Y8E9</accession>
<protein>
    <submittedName>
        <fullName evidence="1">Uncharacterized protein</fullName>
    </submittedName>
</protein>
<dbReference type="KEGG" id="kfa:Q73A0000_09225"/>
<keyword evidence="2" id="KW-1185">Reference proteome</keyword>
<dbReference type="EMBL" id="CP040442">
    <property type="protein sequence ID" value="QOW10538.1"/>
    <property type="molecule type" value="Genomic_DNA"/>
</dbReference>
<dbReference type="AlphaFoldDB" id="A0A7M2Y8E9"/>
<sequence>MKKILQISTLLLITFFYGQQVSDYQYIYIPEKFQDQEANKFGLNDLLKLKLKQKKFTILTESKEKWPAELLQNPCQVLTADLLNTSNMFKNKVKIDFKDCENKTIGSIDGTSSIKEFEPGMREALEVAAKKITMSMPKEKSTSIKKEDLSVVPESKTVQIVSVLKTEVTADQKAEVYSNGSLTLNRIFLTDGEFILVNPNNSVPYATFKPSTKKEVYRVKLADGAGTLGYLEDGKIVVELPNSDGSFRKEVFEKK</sequence>
<organism evidence="1 2">
    <name type="scientific">Kaistella flava</name>
    <name type="common">ex Peng et al. 2021</name>
    <dbReference type="NCBI Taxonomy" id="2038776"/>
    <lineage>
        <taxon>Bacteria</taxon>
        <taxon>Pseudomonadati</taxon>
        <taxon>Bacteroidota</taxon>
        <taxon>Flavobacteriia</taxon>
        <taxon>Flavobacteriales</taxon>
        <taxon>Weeksellaceae</taxon>
        <taxon>Chryseobacterium group</taxon>
        <taxon>Kaistella</taxon>
    </lineage>
</organism>
<gene>
    <name evidence="1" type="ORF">Q73A0000_09225</name>
</gene>
<reference evidence="1 2" key="1">
    <citation type="submission" date="2019-05" db="EMBL/GenBank/DDBJ databases">
        <title>Chryseobacterium sp. isolated from King George Island, maritime Antarctica.</title>
        <authorList>
            <person name="Peng X."/>
        </authorList>
    </citation>
    <scope>NUCLEOTIDE SEQUENCE [LARGE SCALE GENOMIC DNA]</scope>
    <source>
        <strain evidence="1 2">7-3A</strain>
    </source>
</reference>
<dbReference type="RefSeq" id="WP_193810704.1">
    <property type="nucleotide sequence ID" value="NZ_CP040442.1"/>
</dbReference>
<proteinExistence type="predicted"/>
<dbReference type="Proteomes" id="UP000594195">
    <property type="component" value="Chromosome"/>
</dbReference>